<dbReference type="PANTHER" id="PTHR32204">
    <property type="entry name" value="ATPASE RAVA"/>
    <property type="match status" value="1"/>
</dbReference>
<reference evidence="2" key="1">
    <citation type="submission" date="2021-12" db="EMBL/GenBank/DDBJ databases">
        <title>Discovery of the Pendulisporaceae a myxobacterial family with distinct sporulation behavior and unique specialized metabolism.</title>
        <authorList>
            <person name="Garcia R."/>
            <person name="Popoff A."/>
            <person name="Bader C.D."/>
            <person name="Loehr J."/>
            <person name="Walesch S."/>
            <person name="Walt C."/>
            <person name="Boldt J."/>
            <person name="Bunk B."/>
            <person name="Haeckl F.J.F.P.J."/>
            <person name="Gunesch A.P."/>
            <person name="Birkelbach J."/>
            <person name="Nuebel U."/>
            <person name="Pietschmann T."/>
            <person name="Bach T."/>
            <person name="Mueller R."/>
        </authorList>
    </citation>
    <scope>NUCLEOTIDE SEQUENCE</scope>
    <source>
        <strain evidence="2">MSr11367</strain>
    </source>
</reference>
<dbReference type="RefSeq" id="WP_394836683.1">
    <property type="nucleotide sequence ID" value="NZ_CP089929.1"/>
</dbReference>
<feature type="domain" description="AAA+ ATPase" evidence="1">
    <location>
        <begin position="38"/>
        <end position="178"/>
    </location>
</feature>
<dbReference type="Proteomes" id="UP001374803">
    <property type="component" value="Chromosome"/>
</dbReference>
<organism evidence="2 3">
    <name type="scientific">Pendulispora rubella</name>
    <dbReference type="NCBI Taxonomy" id="2741070"/>
    <lineage>
        <taxon>Bacteria</taxon>
        <taxon>Pseudomonadati</taxon>
        <taxon>Myxococcota</taxon>
        <taxon>Myxococcia</taxon>
        <taxon>Myxococcales</taxon>
        <taxon>Sorangiineae</taxon>
        <taxon>Pendulisporaceae</taxon>
        <taxon>Pendulispora</taxon>
    </lineage>
</organism>
<dbReference type="InterPro" id="IPR027417">
    <property type="entry name" value="P-loop_NTPase"/>
</dbReference>
<sequence>MPNSHLSREAVRRAIAEACTALVDRETLVELVVLCAVAGEHLLVVGPPGTGKSEAVRRIARRLGGRYFEYLIGRFTEPTELFGPINLRKLKEGIVETETAGMLPEAEIAFLDEVFLGSTAILNTLLSLLNERTFRRGHTILDCPLRVCVGASNRLPEDEQLAAFADRFLVRVFVEPIGDAGLEELLTTGWSLGAERGSASASMADLDVLTQAARAMDLAPVRPAMAHAVRTLRAAGIEWTDRRIVRVQRLVAAAAALAGRERPTEADLWPMVFALPTDQAQRLGRDVLRDALGAAENESLASAAAEGSLGLRARGAKIVTRGSALLEARPSAEQEARAWRLQLEGIAREIDATFGQETMPGDVAGLRARVVEILAE</sequence>
<dbReference type="PANTHER" id="PTHR32204:SF0">
    <property type="entry name" value="ATPASE RAVA"/>
    <property type="match status" value="1"/>
</dbReference>
<gene>
    <name evidence="2" type="ORF">LVJ94_07220</name>
</gene>
<dbReference type="Gene3D" id="3.40.50.300">
    <property type="entry name" value="P-loop containing nucleotide triphosphate hydrolases"/>
    <property type="match status" value="1"/>
</dbReference>
<dbReference type="Pfam" id="PF20030">
    <property type="entry name" value="bpMoxR"/>
    <property type="match status" value="1"/>
</dbReference>
<protein>
    <submittedName>
        <fullName evidence="2">AAA family ATPase</fullName>
    </submittedName>
</protein>
<dbReference type="SMART" id="SM00382">
    <property type="entry name" value="AAA"/>
    <property type="match status" value="1"/>
</dbReference>
<evidence type="ECO:0000313" key="3">
    <source>
        <dbReference type="Proteomes" id="UP001374803"/>
    </source>
</evidence>
<evidence type="ECO:0000259" key="1">
    <source>
        <dbReference type="SMART" id="SM00382"/>
    </source>
</evidence>
<dbReference type="InterPro" id="IPR003593">
    <property type="entry name" value="AAA+_ATPase"/>
</dbReference>
<name>A0ABZ2L8D5_9BACT</name>
<keyword evidence="3" id="KW-1185">Reference proteome</keyword>
<evidence type="ECO:0000313" key="2">
    <source>
        <dbReference type="EMBL" id="WXB07022.1"/>
    </source>
</evidence>
<dbReference type="InterPro" id="IPR045427">
    <property type="entry name" value="MoxR"/>
</dbReference>
<proteinExistence type="predicted"/>
<accession>A0ABZ2L8D5</accession>
<dbReference type="SUPFAM" id="SSF52540">
    <property type="entry name" value="P-loop containing nucleoside triphosphate hydrolases"/>
    <property type="match status" value="1"/>
</dbReference>
<dbReference type="CDD" id="cd00009">
    <property type="entry name" value="AAA"/>
    <property type="match status" value="1"/>
</dbReference>
<dbReference type="EMBL" id="CP089983">
    <property type="protein sequence ID" value="WXB07022.1"/>
    <property type="molecule type" value="Genomic_DNA"/>
</dbReference>
<dbReference type="InterPro" id="IPR050513">
    <property type="entry name" value="RavA_ATPases"/>
</dbReference>